<protein>
    <submittedName>
        <fullName evidence="2">Uncharacterized protein</fullName>
    </submittedName>
</protein>
<name>A0AAD8A2E9_DIPPU</name>
<dbReference type="InterPro" id="IPR004245">
    <property type="entry name" value="DUF229"/>
</dbReference>
<dbReference type="Pfam" id="PF02995">
    <property type="entry name" value="DUF229"/>
    <property type="match status" value="1"/>
</dbReference>
<keyword evidence="3" id="KW-1185">Reference proteome</keyword>
<dbReference type="PANTHER" id="PTHR10974:SF1">
    <property type="entry name" value="FI08016P-RELATED"/>
    <property type="match status" value="1"/>
</dbReference>
<feature type="non-terminal residue" evidence="2">
    <location>
        <position position="187"/>
    </location>
</feature>
<keyword evidence="1" id="KW-0812">Transmembrane</keyword>
<evidence type="ECO:0000313" key="2">
    <source>
        <dbReference type="EMBL" id="KAJ9590492.1"/>
    </source>
</evidence>
<keyword evidence="1" id="KW-0472">Membrane</keyword>
<feature type="transmembrane region" description="Helical" evidence="1">
    <location>
        <begin position="164"/>
        <end position="183"/>
    </location>
</feature>
<comment type="caution">
    <text evidence="2">The sequence shown here is derived from an EMBL/GenBank/DDBJ whole genome shotgun (WGS) entry which is preliminary data.</text>
</comment>
<evidence type="ECO:0000313" key="3">
    <source>
        <dbReference type="Proteomes" id="UP001233999"/>
    </source>
</evidence>
<proteinExistence type="predicted"/>
<sequence length="187" mass="21720">MNNSSDLLKCCYRVFWRHPPDFPGKEDIKTFDKACTPFTDTFVNDDYALVRCFVNDKLVFEDYFAFVQIKPEIEARCDSAAELHNTSDFSVLIMGIDGMSRNHLYRNMPKTVALLQNMSAVDMVGVNTVEFYAEFQNHNSLFVLLDVDLLRNAKEKYVILIKNYFELVAILMPITVFEPWLFISLRS</sequence>
<gene>
    <name evidence="2" type="ORF">L9F63_016477</name>
</gene>
<dbReference type="EMBL" id="JASPKZ010004212">
    <property type="protein sequence ID" value="KAJ9590492.1"/>
    <property type="molecule type" value="Genomic_DNA"/>
</dbReference>
<evidence type="ECO:0000256" key="1">
    <source>
        <dbReference type="SAM" id="Phobius"/>
    </source>
</evidence>
<reference evidence="2" key="2">
    <citation type="submission" date="2023-05" db="EMBL/GenBank/DDBJ databases">
        <authorList>
            <person name="Fouks B."/>
        </authorList>
    </citation>
    <scope>NUCLEOTIDE SEQUENCE</scope>
    <source>
        <strain evidence="2">Stay&amp;Tobe</strain>
        <tissue evidence="2">Testes</tissue>
    </source>
</reference>
<accession>A0AAD8A2E9</accession>
<organism evidence="2 3">
    <name type="scientific">Diploptera punctata</name>
    <name type="common">Pacific beetle cockroach</name>
    <dbReference type="NCBI Taxonomy" id="6984"/>
    <lineage>
        <taxon>Eukaryota</taxon>
        <taxon>Metazoa</taxon>
        <taxon>Ecdysozoa</taxon>
        <taxon>Arthropoda</taxon>
        <taxon>Hexapoda</taxon>
        <taxon>Insecta</taxon>
        <taxon>Pterygota</taxon>
        <taxon>Neoptera</taxon>
        <taxon>Polyneoptera</taxon>
        <taxon>Dictyoptera</taxon>
        <taxon>Blattodea</taxon>
        <taxon>Blaberoidea</taxon>
        <taxon>Blaberidae</taxon>
        <taxon>Diplopterinae</taxon>
        <taxon>Diploptera</taxon>
    </lineage>
</organism>
<reference evidence="2" key="1">
    <citation type="journal article" date="2023" name="IScience">
        <title>Live-bearing cockroach genome reveals convergent evolutionary mechanisms linked to viviparity in insects and beyond.</title>
        <authorList>
            <person name="Fouks B."/>
            <person name="Harrison M.C."/>
            <person name="Mikhailova A.A."/>
            <person name="Marchal E."/>
            <person name="English S."/>
            <person name="Carruthers M."/>
            <person name="Jennings E.C."/>
            <person name="Chiamaka E.L."/>
            <person name="Frigard R.A."/>
            <person name="Pippel M."/>
            <person name="Attardo G.M."/>
            <person name="Benoit J.B."/>
            <person name="Bornberg-Bauer E."/>
            <person name="Tobe S.S."/>
        </authorList>
    </citation>
    <scope>NUCLEOTIDE SEQUENCE</scope>
    <source>
        <strain evidence="2">Stay&amp;Tobe</strain>
    </source>
</reference>
<keyword evidence="1" id="KW-1133">Transmembrane helix</keyword>
<dbReference type="PANTHER" id="PTHR10974">
    <property type="entry name" value="FI08016P-RELATED"/>
    <property type="match status" value="1"/>
</dbReference>
<dbReference type="Proteomes" id="UP001233999">
    <property type="component" value="Unassembled WGS sequence"/>
</dbReference>
<dbReference type="AlphaFoldDB" id="A0AAD8A2E9"/>
<dbReference type="GO" id="GO:0005615">
    <property type="term" value="C:extracellular space"/>
    <property type="evidence" value="ECO:0007669"/>
    <property type="project" value="TreeGrafter"/>
</dbReference>